<keyword evidence="4 6" id="KW-1133">Transmembrane helix</keyword>
<feature type="transmembrane region" description="Helical" evidence="6">
    <location>
        <begin position="326"/>
        <end position="349"/>
    </location>
</feature>
<name>A0AAV8ZY70_9CUCU</name>
<evidence type="ECO:0000313" key="9">
    <source>
        <dbReference type="Proteomes" id="UP001162156"/>
    </source>
</evidence>
<comment type="subcellular location">
    <subcellularLocation>
        <location evidence="1 6">Cell membrane</location>
        <topology evidence="1 6">Multi-pass membrane protein</topology>
    </subcellularLocation>
</comment>
<dbReference type="EMBL" id="JANEYF010000145">
    <property type="protein sequence ID" value="KAJ8971917.1"/>
    <property type="molecule type" value="Genomic_DNA"/>
</dbReference>
<feature type="transmembrane region" description="Helical" evidence="6">
    <location>
        <begin position="296"/>
        <end position="320"/>
    </location>
</feature>
<evidence type="ECO:0000256" key="4">
    <source>
        <dbReference type="ARBA" id="ARBA00022989"/>
    </source>
</evidence>
<feature type="transmembrane region" description="Helical" evidence="6">
    <location>
        <begin position="98"/>
        <end position="117"/>
    </location>
</feature>
<comment type="caution">
    <text evidence="8">The sequence shown here is derived from an EMBL/GenBank/DDBJ whole genome shotgun (WGS) entry which is preliminary data.</text>
</comment>
<feature type="region of interest" description="Disordered" evidence="7">
    <location>
        <begin position="366"/>
        <end position="408"/>
    </location>
</feature>
<evidence type="ECO:0000256" key="3">
    <source>
        <dbReference type="ARBA" id="ARBA00022692"/>
    </source>
</evidence>
<comment type="function">
    <text evidence="6">Gustatory receptor which mediates acceptance or avoidance behavior, depending on its substrates.</text>
</comment>
<dbReference type="GO" id="GO:0007165">
    <property type="term" value="P:signal transduction"/>
    <property type="evidence" value="ECO:0007669"/>
    <property type="project" value="UniProtKB-KW"/>
</dbReference>
<dbReference type="AlphaFoldDB" id="A0AAV8ZY70"/>
<evidence type="ECO:0000313" key="8">
    <source>
        <dbReference type="EMBL" id="KAJ8971917.1"/>
    </source>
</evidence>
<dbReference type="InterPro" id="IPR013604">
    <property type="entry name" value="7TM_chemorcpt"/>
</dbReference>
<dbReference type="Proteomes" id="UP001162156">
    <property type="component" value="Unassembled WGS sequence"/>
</dbReference>
<feature type="non-terminal residue" evidence="8">
    <location>
        <position position="408"/>
    </location>
</feature>
<dbReference type="GO" id="GO:0050909">
    <property type="term" value="P:sensory perception of taste"/>
    <property type="evidence" value="ECO:0007669"/>
    <property type="project" value="InterPro"/>
</dbReference>
<dbReference type="Pfam" id="PF08395">
    <property type="entry name" value="7tm_7"/>
    <property type="match status" value="1"/>
</dbReference>
<evidence type="ECO:0000256" key="5">
    <source>
        <dbReference type="ARBA" id="ARBA00023136"/>
    </source>
</evidence>
<feature type="transmembrane region" description="Helical" evidence="6">
    <location>
        <begin position="148"/>
        <end position="172"/>
    </location>
</feature>
<feature type="transmembrane region" description="Helical" evidence="6">
    <location>
        <begin position="192"/>
        <end position="215"/>
    </location>
</feature>
<evidence type="ECO:0000256" key="1">
    <source>
        <dbReference type="ARBA" id="ARBA00004651"/>
    </source>
</evidence>
<proteinExistence type="inferred from homology"/>
<dbReference type="GO" id="GO:0005886">
    <property type="term" value="C:plasma membrane"/>
    <property type="evidence" value="ECO:0007669"/>
    <property type="project" value="UniProtKB-SubCell"/>
</dbReference>
<gene>
    <name evidence="8" type="ORF">NQ314_000489</name>
</gene>
<evidence type="ECO:0000256" key="6">
    <source>
        <dbReference type="RuleBase" id="RU363108"/>
    </source>
</evidence>
<evidence type="ECO:0000256" key="2">
    <source>
        <dbReference type="ARBA" id="ARBA00022475"/>
    </source>
</evidence>
<feature type="transmembrane region" description="Helical" evidence="6">
    <location>
        <begin position="60"/>
        <end position="78"/>
    </location>
</feature>
<keyword evidence="6" id="KW-0675">Receptor</keyword>
<feature type="compositionally biased region" description="Basic residues" evidence="7">
    <location>
        <begin position="399"/>
        <end position="408"/>
    </location>
</feature>
<sequence>MNTSTKQIAPLVFENKLKDKNMSICLCKTLSPVLQLSRFLGLFPITWIHKDDKCVFKKSLLWSIYTLMITCLYIYQVGSSVDFLNMTKKKSLLILLNNVTNAIYGIYVIILTLISFIGQSKWIKTLNELLPILKNGLFCRSSMKTVIFVQYGFITLLVIVIILEASFLSWLHLSENYHTLGIDIYVNRILQIVQFVFYVLVFTIISMIIGILACFEKLTISALRYVPVHPMKGIDETNNERDFLGIIHYQLCKGEHPCSTKLLKLSCAELVEHLRILHEDISICIYKFNSCLNPQFLFHTVVELAVLIIHWYAVIAYIAYNFKNPYAPTIHVLNCLFVVLHTIGVFLFLKNAQHLKNMVKDDCSSGIEENGSDEVMEENENGELETRNDVNNENENLERKKRNRKADV</sequence>
<reference evidence="8" key="1">
    <citation type="journal article" date="2023" name="Insect Mol. Biol.">
        <title>Genome sequencing provides insights into the evolution of gene families encoding plant cell wall-degrading enzymes in longhorned beetles.</title>
        <authorList>
            <person name="Shin N.R."/>
            <person name="Okamura Y."/>
            <person name="Kirsch R."/>
            <person name="Pauchet Y."/>
        </authorList>
    </citation>
    <scope>NUCLEOTIDE SEQUENCE</scope>
    <source>
        <strain evidence="8">RBIC_L_NR</strain>
    </source>
</reference>
<keyword evidence="3 6" id="KW-0812">Transmembrane</keyword>
<feature type="compositionally biased region" description="Acidic residues" evidence="7">
    <location>
        <begin position="370"/>
        <end position="383"/>
    </location>
</feature>
<comment type="caution">
    <text evidence="6">Lacks conserved residue(s) required for the propagation of feature annotation.</text>
</comment>
<accession>A0AAV8ZY70</accession>
<comment type="similarity">
    <text evidence="6">Belongs to the insect chemoreceptor superfamily. Gustatory receptor (GR) family.</text>
</comment>
<evidence type="ECO:0000256" key="7">
    <source>
        <dbReference type="SAM" id="MobiDB-lite"/>
    </source>
</evidence>
<protein>
    <recommendedName>
        <fullName evidence="6">Gustatory receptor</fullName>
    </recommendedName>
</protein>
<keyword evidence="2 6" id="KW-1003">Cell membrane</keyword>
<keyword evidence="6" id="KW-0807">Transducer</keyword>
<organism evidence="8 9">
    <name type="scientific">Rhamnusium bicolor</name>
    <dbReference type="NCBI Taxonomy" id="1586634"/>
    <lineage>
        <taxon>Eukaryota</taxon>
        <taxon>Metazoa</taxon>
        <taxon>Ecdysozoa</taxon>
        <taxon>Arthropoda</taxon>
        <taxon>Hexapoda</taxon>
        <taxon>Insecta</taxon>
        <taxon>Pterygota</taxon>
        <taxon>Neoptera</taxon>
        <taxon>Endopterygota</taxon>
        <taxon>Coleoptera</taxon>
        <taxon>Polyphaga</taxon>
        <taxon>Cucujiformia</taxon>
        <taxon>Chrysomeloidea</taxon>
        <taxon>Cerambycidae</taxon>
        <taxon>Lepturinae</taxon>
        <taxon>Rhagiini</taxon>
        <taxon>Rhamnusium</taxon>
    </lineage>
</organism>
<keyword evidence="5 6" id="KW-0472">Membrane</keyword>
<keyword evidence="9" id="KW-1185">Reference proteome</keyword>